<keyword evidence="1" id="KW-1133">Transmembrane helix</keyword>
<evidence type="ECO:0000256" key="1">
    <source>
        <dbReference type="SAM" id="Phobius"/>
    </source>
</evidence>
<dbReference type="AlphaFoldDB" id="A0A1M5FPX9"/>
<dbReference type="STRING" id="468056.SAMN05443549_101886"/>
<dbReference type="Proteomes" id="UP000184516">
    <property type="component" value="Unassembled WGS sequence"/>
</dbReference>
<evidence type="ECO:0000313" key="3">
    <source>
        <dbReference type="Proteomes" id="UP000184516"/>
    </source>
</evidence>
<name>A0A1M5FPX9_9FLAO</name>
<evidence type="ECO:0000313" key="2">
    <source>
        <dbReference type="EMBL" id="SHF93555.1"/>
    </source>
</evidence>
<organism evidence="2 3">
    <name type="scientific">Flavobacterium fluvii</name>
    <dbReference type="NCBI Taxonomy" id="468056"/>
    <lineage>
        <taxon>Bacteria</taxon>
        <taxon>Pseudomonadati</taxon>
        <taxon>Bacteroidota</taxon>
        <taxon>Flavobacteriia</taxon>
        <taxon>Flavobacteriales</taxon>
        <taxon>Flavobacteriaceae</taxon>
        <taxon>Flavobacterium</taxon>
    </lineage>
</organism>
<dbReference type="OrthoDB" id="1453319at2"/>
<dbReference type="RefSeq" id="WP_073368724.1">
    <property type="nucleotide sequence ID" value="NZ_FQWB01000001.1"/>
</dbReference>
<dbReference type="EMBL" id="FQWB01000001">
    <property type="protein sequence ID" value="SHF93555.1"/>
    <property type="molecule type" value="Genomic_DNA"/>
</dbReference>
<keyword evidence="1" id="KW-0472">Membrane</keyword>
<accession>A0A1M5FPX9</accession>
<sequence>MKVFTNILVFLALGLIVFNISLLDFKNPLQGNSMVAFIGIAASVCAILILLIFKMSKNIEEKMNDKL</sequence>
<protein>
    <submittedName>
        <fullName evidence="2">Uncharacterized protein</fullName>
    </submittedName>
</protein>
<gene>
    <name evidence="2" type="ORF">SAMN05443549_101886</name>
</gene>
<keyword evidence="1" id="KW-0812">Transmembrane</keyword>
<proteinExistence type="predicted"/>
<feature type="transmembrane region" description="Helical" evidence="1">
    <location>
        <begin position="33"/>
        <end position="53"/>
    </location>
</feature>
<reference evidence="3" key="1">
    <citation type="submission" date="2016-11" db="EMBL/GenBank/DDBJ databases">
        <authorList>
            <person name="Varghese N."/>
            <person name="Submissions S."/>
        </authorList>
    </citation>
    <scope>NUCLEOTIDE SEQUENCE [LARGE SCALE GENOMIC DNA]</scope>
    <source>
        <strain evidence="3">DSM 19978</strain>
    </source>
</reference>
<keyword evidence="3" id="KW-1185">Reference proteome</keyword>